<dbReference type="InterPro" id="IPR050810">
    <property type="entry name" value="Bact_Secretion_Sys_Channel"/>
</dbReference>
<feature type="signal peptide" evidence="2">
    <location>
        <begin position="1"/>
        <end position="18"/>
    </location>
</feature>
<comment type="caution">
    <text evidence="4">The sequence shown here is derived from an EMBL/GenBank/DDBJ whole genome shotgun (WGS) entry which is preliminary data.</text>
</comment>
<dbReference type="PANTHER" id="PTHR30332">
    <property type="entry name" value="PROBABLE GENERAL SECRETION PATHWAY PROTEIN D"/>
    <property type="match status" value="1"/>
</dbReference>
<evidence type="ECO:0000313" key="4">
    <source>
        <dbReference type="EMBL" id="MEN7431219.1"/>
    </source>
</evidence>
<evidence type="ECO:0000313" key="5">
    <source>
        <dbReference type="Proteomes" id="UP001405405"/>
    </source>
</evidence>
<dbReference type="Proteomes" id="UP001405405">
    <property type="component" value="Unassembled WGS sequence"/>
</dbReference>
<keyword evidence="2" id="KW-0732">Signal</keyword>
<proteinExistence type="inferred from homology"/>
<accession>A0ABV0CME5</accession>
<dbReference type="PANTHER" id="PTHR30332:SF17">
    <property type="entry name" value="TYPE IV PILIATION SYSTEM PROTEIN DR_0774-RELATED"/>
    <property type="match status" value="1"/>
</dbReference>
<name>A0ABV0CME5_9NEIS</name>
<reference evidence="4 5" key="1">
    <citation type="submission" date="2023-12" db="EMBL/GenBank/DDBJ databases">
        <title>Chromobacterium sp. strain TRC.1.1.SA producing antimicrobial pigment.</title>
        <authorList>
            <person name="Verma N."/>
            <person name="Choksket S."/>
            <person name="Pinnaka A.K."/>
            <person name="Korpole S."/>
        </authorList>
    </citation>
    <scope>NUCLEOTIDE SEQUENCE [LARGE SCALE GENOMIC DNA]</scope>
    <source>
        <strain evidence="4 5">TRC1.1.SA</strain>
    </source>
</reference>
<comment type="similarity">
    <text evidence="1">Belongs to the bacterial secretin family.</text>
</comment>
<dbReference type="EMBL" id="JAYFSJ010000007">
    <property type="protein sequence ID" value="MEN7431219.1"/>
    <property type="molecule type" value="Genomic_DNA"/>
</dbReference>
<dbReference type="Pfam" id="PF00263">
    <property type="entry name" value="Secretin"/>
    <property type="match status" value="1"/>
</dbReference>
<gene>
    <name evidence="4" type="ORF">VA599_10695</name>
</gene>
<dbReference type="RefSeq" id="WP_346788557.1">
    <property type="nucleotide sequence ID" value="NZ_JAYFSJ010000007.1"/>
</dbReference>
<evidence type="ECO:0000259" key="3">
    <source>
        <dbReference type="Pfam" id="PF00263"/>
    </source>
</evidence>
<feature type="domain" description="Type II/III secretion system secretin-like" evidence="3">
    <location>
        <begin position="255"/>
        <end position="386"/>
    </location>
</feature>
<sequence>MKQWLLMCLIGLASMARAADLPAKAVKFDFQGVPVAQVVQLVYTDALKSGYVLDPKVLQDTRVVSFRFDGKGDLRAFWRAFMDSLGYQVDSRAGIDFVQAKPETQALAGEVFVYRPKHRDVSYLADLLGPFVKGSFAANRTIAVPPEQRSDKPAPQGSAAALLDKAGSDVLLFQGDKADILRLKQILPQLDTPAGQVMVRSLVYEVNTGRKEGSAFDLLLSVLGGKLSIGLNTTASQQDSFIRFKSGTVDAVFSALAGDSRFKVVTNSRLLVNSGQVAHLSVGQDVPTVSSISYPNGGSTPVQSIEYRSSGVIFDLTPNVRPGGVDMRVRQQISDFAKTETGVDNSPTLTKRELSTSVAVADGEMVFLGGLQQNKEEGRRKGFSFLPRALDSASSDASSSEIVMLLQVSTQGRGG</sequence>
<feature type="chain" id="PRO_5045492311" evidence="2">
    <location>
        <begin position="19"/>
        <end position="415"/>
    </location>
</feature>
<evidence type="ECO:0000256" key="1">
    <source>
        <dbReference type="RuleBase" id="RU004003"/>
    </source>
</evidence>
<organism evidence="4 5">
    <name type="scientific">Chromobacterium indicum</name>
    <dbReference type="NCBI Taxonomy" id="3110228"/>
    <lineage>
        <taxon>Bacteria</taxon>
        <taxon>Pseudomonadati</taxon>
        <taxon>Pseudomonadota</taxon>
        <taxon>Betaproteobacteria</taxon>
        <taxon>Neisseriales</taxon>
        <taxon>Chromobacteriaceae</taxon>
        <taxon>Chromobacterium</taxon>
    </lineage>
</organism>
<keyword evidence="5" id="KW-1185">Reference proteome</keyword>
<protein>
    <submittedName>
        <fullName evidence="4">Type II secretory pathway protein</fullName>
    </submittedName>
</protein>
<dbReference type="InterPro" id="IPR004846">
    <property type="entry name" value="T2SS/T3SS_dom"/>
</dbReference>
<evidence type="ECO:0000256" key="2">
    <source>
        <dbReference type="SAM" id="SignalP"/>
    </source>
</evidence>